<gene>
    <name evidence="6" type="ORF">EOV40_006325</name>
</gene>
<proteinExistence type="inferred from homology"/>
<evidence type="ECO:0000256" key="3">
    <source>
        <dbReference type="ARBA" id="ARBA00023125"/>
    </source>
</evidence>
<dbReference type="PANTHER" id="PTHR30346:SF0">
    <property type="entry name" value="HCA OPERON TRANSCRIPTIONAL ACTIVATOR HCAR"/>
    <property type="match status" value="1"/>
</dbReference>
<feature type="domain" description="HTH lysR-type" evidence="5">
    <location>
        <begin position="2"/>
        <end position="59"/>
    </location>
</feature>
<evidence type="ECO:0000256" key="1">
    <source>
        <dbReference type="ARBA" id="ARBA00009437"/>
    </source>
</evidence>
<dbReference type="EMBL" id="CP042808">
    <property type="protein sequence ID" value="QEE85376.1"/>
    <property type="molecule type" value="Genomic_DNA"/>
</dbReference>
<dbReference type="InterPro" id="IPR036390">
    <property type="entry name" value="WH_DNA-bd_sf"/>
</dbReference>
<keyword evidence="4" id="KW-0804">Transcription</keyword>
<dbReference type="Pfam" id="PF03466">
    <property type="entry name" value="LysR_substrate"/>
    <property type="match status" value="1"/>
</dbReference>
<dbReference type="InterPro" id="IPR000847">
    <property type="entry name" value="LysR_HTH_N"/>
</dbReference>
<dbReference type="Pfam" id="PF00126">
    <property type="entry name" value="HTH_1"/>
    <property type="match status" value="1"/>
</dbReference>
<dbReference type="InterPro" id="IPR036388">
    <property type="entry name" value="WH-like_DNA-bd_sf"/>
</dbReference>
<dbReference type="Gene3D" id="3.40.190.10">
    <property type="entry name" value="Periplasmic binding protein-like II"/>
    <property type="match status" value="2"/>
</dbReference>
<keyword evidence="2" id="KW-0805">Transcription regulation</keyword>
<dbReference type="RefSeq" id="WP_128105371.1">
    <property type="nucleotide sequence ID" value="NZ_CP042808.1"/>
</dbReference>
<protein>
    <submittedName>
        <fullName evidence="6">LysR family transcriptional regulator</fullName>
    </submittedName>
</protein>
<accession>A0A5B9GKZ7</accession>
<evidence type="ECO:0000313" key="7">
    <source>
        <dbReference type="Proteomes" id="UP000287027"/>
    </source>
</evidence>
<organism evidence="6 7">
    <name type="scientific">Acetobacter oryzoeni</name>
    <dbReference type="NCBI Taxonomy" id="2500548"/>
    <lineage>
        <taxon>Bacteria</taxon>
        <taxon>Pseudomonadati</taxon>
        <taxon>Pseudomonadota</taxon>
        <taxon>Alphaproteobacteria</taxon>
        <taxon>Acetobacterales</taxon>
        <taxon>Acetobacteraceae</taxon>
        <taxon>Acetobacter</taxon>
    </lineage>
</organism>
<dbReference type="GO" id="GO:0003700">
    <property type="term" value="F:DNA-binding transcription factor activity"/>
    <property type="evidence" value="ECO:0007669"/>
    <property type="project" value="InterPro"/>
</dbReference>
<evidence type="ECO:0000256" key="4">
    <source>
        <dbReference type="ARBA" id="ARBA00023163"/>
    </source>
</evidence>
<dbReference type="SUPFAM" id="SSF46785">
    <property type="entry name" value="Winged helix' DNA-binding domain"/>
    <property type="match status" value="1"/>
</dbReference>
<dbReference type="Gene3D" id="1.10.10.10">
    <property type="entry name" value="Winged helix-like DNA-binding domain superfamily/Winged helix DNA-binding domain"/>
    <property type="match status" value="1"/>
</dbReference>
<reference evidence="6 7" key="1">
    <citation type="submission" date="2019-08" db="EMBL/GenBank/DDBJ databases">
        <title>Acetobacter oryzioeni sp. nov., isolated from Korean rice wine vinegar.</title>
        <authorList>
            <person name="Baek J.H."/>
            <person name="Kim K.H."/>
            <person name="Jeon C.O."/>
            <person name="Han D.M."/>
        </authorList>
    </citation>
    <scope>NUCLEOTIDE SEQUENCE [LARGE SCALE GENOMIC DNA]</scope>
    <source>
        <strain evidence="6 7">B6</strain>
    </source>
</reference>
<dbReference type="PANTHER" id="PTHR30346">
    <property type="entry name" value="TRANSCRIPTIONAL DUAL REGULATOR HCAR-RELATED"/>
    <property type="match status" value="1"/>
</dbReference>
<dbReference type="KEGG" id="aoy:EOV40_006325"/>
<evidence type="ECO:0000259" key="5">
    <source>
        <dbReference type="PROSITE" id="PS50931"/>
    </source>
</evidence>
<dbReference type="InterPro" id="IPR005119">
    <property type="entry name" value="LysR_subst-bd"/>
</dbReference>
<comment type="similarity">
    <text evidence="1">Belongs to the LysR transcriptional regulatory family.</text>
</comment>
<evidence type="ECO:0000256" key="2">
    <source>
        <dbReference type="ARBA" id="ARBA00023015"/>
    </source>
</evidence>
<keyword evidence="7" id="KW-1185">Reference proteome</keyword>
<dbReference type="GO" id="GO:0032993">
    <property type="term" value="C:protein-DNA complex"/>
    <property type="evidence" value="ECO:0007669"/>
    <property type="project" value="TreeGrafter"/>
</dbReference>
<evidence type="ECO:0000313" key="6">
    <source>
        <dbReference type="EMBL" id="QEE85376.1"/>
    </source>
</evidence>
<dbReference type="SUPFAM" id="SSF53850">
    <property type="entry name" value="Periplasmic binding protein-like II"/>
    <property type="match status" value="1"/>
</dbReference>
<sequence>MLQLTQVRCFVAVAEELHFGRAAARLNMTQPPLSRQIQLLEHTLGVGLLERTSRNVRLTQAGIVFLPEARRLLRSAEDAMLTARRAGRGALGQIAIGFTPSSSYDFLPRLISALQNEYPDIELILEEMITRDQITALASNRIDLAFVRPPFGATDVTFQPVRYERIVAALPAHHPLAHRMAITSTDLEGQDLIMYSVLGGGYFHDLVQRLLVSANIQPRLIHRLTQIHALLSMVKTGVGMALIPESAARLGIENVICRPLAFGDDIQAELYMAHRTQDNSPLLSSVMAVVSRITKDAVPVFPRNL</sequence>
<name>A0A5B9GKZ7_9PROT</name>
<dbReference type="GO" id="GO:0003677">
    <property type="term" value="F:DNA binding"/>
    <property type="evidence" value="ECO:0007669"/>
    <property type="project" value="UniProtKB-KW"/>
</dbReference>
<dbReference type="PRINTS" id="PR00039">
    <property type="entry name" value="HTHLYSR"/>
</dbReference>
<dbReference type="FunFam" id="1.10.10.10:FF:000001">
    <property type="entry name" value="LysR family transcriptional regulator"/>
    <property type="match status" value="1"/>
</dbReference>
<dbReference type="AlphaFoldDB" id="A0A5B9GKZ7"/>
<dbReference type="Proteomes" id="UP000287027">
    <property type="component" value="Chromosome"/>
</dbReference>
<keyword evidence="3" id="KW-0238">DNA-binding</keyword>
<dbReference type="PROSITE" id="PS50931">
    <property type="entry name" value="HTH_LYSR"/>
    <property type="match status" value="1"/>
</dbReference>